<dbReference type="NCBIfam" id="TIGR02174">
    <property type="entry name" value="CXXU_selWTH"/>
    <property type="match status" value="1"/>
</dbReference>
<dbReference type="AlphaFoldDB" id="A0A8C7NAQ6"/>
<reference evidence="2" key="2">
    <citation type="submission" date="2025-09" db="UniProtKB">
        <authorList>
            <consortium name="Ensembl"/>
        </authorList>
    </citation>
    <scope>IDENTIFICATION</scope>
</reference>
<protein>
    <submittedName>
        <fullName evidence="2">Uncharacterized protein</fullName>
    </submittedName>
</protein>
<dbReference type="GeneTree" id="ENSGT00940000175063"/>
<keyword evidence="3" id="KW-1185">Reference proteome</keyword>
<accession>A0A8C7NAQ6</accession>
<dbReference type="Ensembl" id="ENSOKIT00005122610.1">
    <property type="protein sequence ID" value="ENSOKIP00005114592.1"/>
    <property type="gene ID" value="ENSOKIG00005049780.1"/>
</dbReference>
<dbReference type="Proteomes" id="UP000694557">
    <property type="component" value="Unassembled WGS sequence"/>
</dbReference>
<name>A0A8C7NAQ6_ONCKI</name>
<dbReference type="Pfam" id="PF10262">
    <property type="entry name" value="Rdx"/>
    <property type="match status" value="1"/>
</dbReference>
<proteinExistence type="predicted"/>
<dbReference type="InterPro" id="IPR036249">
    <property type="entry name" value="Thioredoxin-like_sf"/>
</dbReference>
<dbReference type="InterPro" id="IPR011893">
    <property type="entry name" value="Selenoprotein_Rdx-typ"/>
</dbReference>
<evidence type="ECO:0000256" key="1">
    <source>
        <dbReference type="ARBA" id="ARBA00023284"/>
    </source>
</evidence>
<organism evidence="2 3">
    <name type="scientific">Oncorhynchus kisutch</name>
    <name type="common">Coho salmon</name>
    <name type="synonym">Salmo kisutch</name>
    <dbReference type="NCBI Taxonomy" id="8019"/>
    <lineage>
        <taxon>Eukaryota</taxon>
        <taxon>Metazoa</taxon>
        <taxon>Chordata</taxon>
        <taxon>Craniata</taxon>
        <taxon>Vertebrata</taxon>
        <taxon>Euteleostomi</taxon>
        <taxon>Actinopterygii</taxon>
        <taxon>Neopterygii</taxon>
        <taxon>Teleostei</taxon>
        <taxon>Protacanthopterygii</taxon>
        <taxon>Salmoniformes</taxon>
        <taxon>Salmonidae</taxon>
        <taxon>Salmoninae</taxon>
        <taxon>Oncorhynchus</taxon>
    </lineage>
</organism>
<evidence type="ECO:0000313" key="3">
    <source>
        <dbReference type="Proteomes" id="UP000694557"/>
    </source>
</evidence>
<keyword evidence="1" id="KW-0676">Redox-active center</keyword>
<dbReference type="Gene3D" id="3.40.30.10">
    <property type="entry name" value="Glutaredoxin"/>
    <property type="match status" value="1"/>
</dbReference>
<dbReference type="SUPFAM" id="SSF52833">
    <property type="entry name" value="Thioredoxin-like"/>
    <property type="match status" value="1"/>
</dbReference>
<sequence length="91" mass="9912">ILKTQLEDEFPGDLEITGESTPSTSGWFEVEVNGKLVHSKKVPYQTVELVSSPNKTCVHSMYLKNIVSIKHLLSAGGVRLCGQRAENGNIG</sequence>
<reference evidence="2" key="1">
    <citation type="submission" date="2025-08" db="UniProtKB">
        <authorList>
            <consortium name="Ensembl"/>
        </authorList>
    </citation>
    <scope>IDENTIFICATION</scope>
</reference>
<evidence type="ECO:0000313" key="2">
    <source>
        <dbReference type="Ensembl" id="ENSOKIP00005114592.1"/>
    </source>
</evidence>